<protein>
    <recommendedName>
        <fullName evidence="9">C2H2-type domain-containing protein</fullName>
    </recommendedName>
</protein>
<comment type="subcellular location">
    <subcellularLocation>
        <location evidence="1">Nucleus</location>
    </subcellularLocation>
</comment>
<dbReference type="Proteomes" id="UP001447188">
    <property type="component" value="Unassembled WGS sequence"/>
</dbReference>
<reference evidence="10 11" key="1">
    <citation type="submission" date="2024-02" db="EMBL/GenBank/DDBJ databases">
        <title>Discinaceae phylogenomics.</title>
        <authorList>
            <person name="Dirks A.C."/>
            <person name="James T.Y."/>
        </authorList>
    </citation>
    <scope>NUCLEOTIDE SEQUENCE [LARGE SCALE GENOMIC DNA]</scope>
    <source>
        <strain evidence="10 11">ACD0624</strain>
    </source>
</reference>
<gene>
    <name evidence="10" type="ORF">Q9L58_005659</name>
</gene>
<feature type="compositionally biased region" description="Polar residues" evidence="8">
    <location>
        <begin position="1"/>
        <end position="17"/>
    </location>
</feature>
<feature type="region of interest" description="Disordered" evidence="8">
    <location>
        <begin position="81"/>
        <end position="136"/>
    </location>
</feature>
<evidence type="ECO:0000256" key="8">
    <source>
        <dbReference type="SAM" id="MobiDB-lite"/>
    </source>
</evidence>
<feature type="compositionally biased region" description="Low complexity" evidence="8">
    <location>
        <begin position="929"/>
        <end position="960"/>
    </location>
</feature>
<sequence length="1164" mass="124462">MSSSYPNGVNTGNASKSQPPPPPPPKTDKPRPHVCATCTRSFARLEHLKRHERSHTKEKPFECPECTRCFARRDLLLRHQQKLHMTTTPSSRPRAGGRRESTSSVTSTNGRVRKNSISTTTAPISTGDGGASTMRARPRANTIAHVDSSTLGMIAAANANVNRGRNGVAAQANMGGISLGSHNHEETRHTIPKIDTSISSLDLGGMMPRSASMLPSEFDLEGLFFGHTTVNPAALHFNMSPLQQPIGTPTSPFGSDFPSLNSSYYSIDDEDDYEWMNVLGGGSSLLNEPVDQSSPSAFSTTSASGISELMLNESVWGSGPIGINSGGSSMNYSPSTDFTTPNFNDTPPPGTVSPKSLLAQQISNENYYSTPDPLSISPSGMAPSFSSHYNQFSTPEAPPSSSGSLNGGCGSSLISLAAESITDATRAALLTTLSQPSGFGMQGSQNYQNSRNQQRRYSTSTQLSPVGAGFPPSVKQSTAPGIPSTKDLQRYVAAYIKYFHPHLPFLHIPTLNFNSSTFTSSYKGGQRNGGAIGGAGCLVLSIAAVGALYEFEPVVAREIFETAKRTIQIFLEDRRKADVTAALSGLHTANPNGDSTNNNPVWLVQAMLLNVIYGLQCGDRVACETAVTHCGALVSLARAAGLTRPTAVPVMNSVKQEDGDIQMGDLDLGSFSGSVGSDGWGGLGIKMEADENVEWTSWIIAEERKRTLYAVHLLSSLLVAAHNLPPALMNNEIRLDLPCNEELWSSHNAAVWQSRGGLVAASKSSVNFATALNGLLSAGQQQYGPPGQFQNFANGQQGGVPPYPPSGIIPSTFGCLVLICALHVYIWETRQRHHARHWTSAEAEAMHAHIEPALKAWQAAWYSSPHHSIERPNPYSMGPLSADCIPLLDLAYIRLFVDLGRAKEFFWARDYEAMAEEIARGWESGQNTSSSASSTSAQSDASFSGAISPASSPASASHSPGLRPIKLEPGTSFTNSNGIDVNPTGASSKREKHLRKAAFYAADSLAMSDTLGASTSSSATACRELPIQSALCTFDCAQVLAEWIATVQERVGPYMGTLGSDKCELGGIEGMIILEAEDRKLLGKVMEMLRNAQVKMAMDWNASQNGTGMLNADIGLGPKVLRVSAYLLDKVVVWPATRLMAQALRAQADHMEARTNNGVMSMQH</sequence>
<feature type="region of interest" description="Disordered" evidence="8">
    <location>
        <begin position="332"/>
        <end position="355"/>
    </location>
</feature>
<dbReference type="InterPro" id="IPR036236">
    <property type="entry name" value="Znf_C2H2_sf"/>
</dbReference>
<evidence type="ECO:0000256" key="3">
    <source>
        <dbReference type="ARBA" id="ARBA00022737"/>
    </source>
</evidence>
<organism evidence="10 11">
    <name type="scientific">Discina gigas</name>
    <dbReference type="NCBI Taxonomy" id="1032678"/>
    <lineage>
        <taxon>Eukaryota</taxon>
        <taxon>Fungi</taxon>
        <taxon>Dikarya</taxon>
        <taxon>Ascomycota</taxon>
        <taxon>Pezizomycotina</taxon>
        <taxon>Pezizomycetes</taxon>
        <taxon>Pezizales</taxon>
        <taxon>Discinaceae</taxon>
        <taxon>Discina</taxon>
    </lineage>
</organism>
<feature type="compositionally biased region" description="Low complexity" evidence="8">
    <location>
        <begin position="332"/>
        <end position="345"/>
    </location>
</feature>
<name>A0ABR3GHF5_9PEZI</name>
<feature type="compositionally biased region" description="Polar residues" evidence="8">
    <location>
        <begin position="971"/>
        <end position="987"/>
    </location>
</feature>
<dbReference type="Pfam" id="PF00096">
    <property type="entry name" value="zf-C2H2"/>
    <property type="match status" value="2"/>
</dbReference>
<feature type="compositionally biased region" description="Low complexity" evidence="8">
    <location>
        <begin position="444"/>
        <end position="462"/>
    </location>
</feature>
<feature type="region of interest" description="Disordered" evidence="8">
    <location>
        <begin position="924"/>
        <end position="990"/>
    </location>
</feature>
<evidence type="ECO:0000256" key="4">
    <source>
        <dbReference type="ARBA" id="ARBA00022771"/>
    </source>
</evidence>
<dbReference type="SUPFAM" id="SSF57667">
    <property type="entry name" value="beta-beta-alpha zinc fingers"/>
    <property type="match status" value="1"/>
</dbReference>
<dbReference type="PANTHER" id="PTHR40626:SF13">
    <property type="entry name" value="RESPIRATION FACTOR 2-RELATED"/>
    <property type="match status" value="1"/>
</dbReference>
<dbReference type="PROSITE" id="PS50157">
    <property type="entry name" value="ZINC_FINGER_C2H2_2"/>
    <property type="match status" value="2"/>
</dbReference>
<evidence type="ECO:0000256" key="2">
    <source>
        <dbReference type="ARBA" id="ARBA00022723"/>
    </source>
</evidence>
<feature type="region of interest" description="Disordered" evidence="8">
    <location>
        <begin position="387"/>
        <end position="406"/>
    </location>
</feature>
<dbReference type="PANTHER" id="PTHR40626">
    <property type="entry name" value="MIP31509P"/>
    <property type="match status" value="1"/>
</dbReference>
<feature type="region of interest" description="Disordered" evidence="8">
    <location>
        <begin position="438"/>
        <end position="482"/>
    </location>
</feature>
<feature type="domain" description="C2H2-type" evidence="9">
    <location>
        <begin position="33"/>
        <end position="60"/>
    </location>
</feature>
<evidence type="ECO:0000313" key="10">
    <source>
        <dbReference type="EMBL" id="KAL0635361.1"/>
    </source>
</evidence>
<dbReference type="InterPro" id="IPR007219">
    <property type="entry name" value="XnlR_reg_dom"/>
</dbReference>
<comment type="caution">
    <text evidence="10">The sequence shown here is derived from an EMBL/GenBank/DDBJ whole genome shotgun (WGS) entry which is preliminary data.</text>
</comment>
<dbReference type="Gene3D" id="3.30.160.60">
    <property type="entry name" value="Classic Zinc Finger"/>
    <property type="match status" value="2"/>
</dbReference>
<dbReference type="CDD" id="cd12148">
    <property type="entry name" value="fungal_TF_MHR"/>
    <property type="match status" value="1"/>
</dbReference>
<dbReference type="Pfam" id="PF04082">
    <property type="entry name" value="Fungal_trans"/>
    <property type="match status" value="1"/>
</dbReference>
<dbReference type="InterPro" id="IPR051059">
    <property type="entry name" value="VerF-like"/>
</dbReference>
<feature type="compositionally biased region" description="Polar residues" evidence="8">
    <location>
        <begin position="102"/>
        <end position="124"/>
    </location>
</feature>
<evidence type="ECO:0000256" key="5">
    <source>
        <dbReference type="ARBA" id="ARBA00022833"/>
    </source>
</evidence>
<feature type="region of interest" description="Disordered" evidence="8">
    <location>
        <begin position="1"/>
        <end position="34"/>
    </location>
</feature>
<evidence type="ECO:0000256" key="6">
    <source>
        <dbReference type="ARBA" id="ARBA00023242"/>
    </source>
</evidence>
<keyword evidence="11" id="KW-1185">Reference proteome</keyword>
<feature type="domain" description="C2H2-type" evidence="9">
    <location>
        <begin position="61"/>
        <end position="89"/>
    </location>
</feature>
<dbReference type="SMART" id="SM00355">
    <property type="entry name" value="ZnF_C2H2"/>
    <property type="match status" value="2"/>
</dbReference>
<keyword evidence="4 7" id="KW-0863">Zinc-finger</keyword>
<accession>A0ABR3GHF5</accession>
<dbReference type="EMBL" id="JBBBZM010000071">
    <property type="protein sequence ID" value="KAL0635361.1"/>
    <property type="molecule type" value="Genomic_DNA"/>
</dbReference>
<dbReference type="PROSITE" id="PS00028">
    <property type="entry name" value="ZINC_FINGER_C2H2_1"/>
    <property type="match status" value="2"/>
</dbReference>
<keyword evidence="3" id="KW-0677">Repeat</keyword>
<keyword evidence="6" id="KW-0539">Nucleus</keyword>
<evidence type="ECO:0000256" key="1">
    <source>
        <dbReference type="ARBA" id="ARBA00004123"/>
    </source>
</evidence>
<evidence type="ECO:0000259" key="9">
    <source>
        <dbReference type="PROSITE" id="PS50157"/>
    </source>
</evidence>
<proteinExistence type="predicted"/>
<evidence type="ECO:0000256" key="7">
    <source>
        <dbReference type="PROSITE-ProRule" id="PRU00042"/>
    </source>
</evidence>
<dbReference type="InterPro" id="IPR013087">
    <property type="entry name" value="Znf_C2H2_type"/>
</dbReference>
<keyword evidence="5" id="KW-0862">Zinc</keyword>
<evidence type="ECO:0000313" key="11">
    <source>
        <dbReference type="Proteomes" id="UP001447188"/>
    </source>
</evidence>
<keyword evidence="2" id="KW-0479">Metal-binding</keyword>